<dbReference type="EMBL" id="JAKRVY010000015">
    <property type="protein sequence ID" value="MCL9815204.1"/>
    <property type="molecule type" value="Genomic_DNA"/>
</dbReference>
<dbReference type="SUPFAM" id="SSF51735">
    <property type="entry name" value="NAD(P)-binding Rossmann-fold domains"/>
    <property type="match status" value="1"/>
</dbReference>
<organism evidence="9 10">
    <name type="scientific">Natranaeroarchaeum aerophilus</name>
    <dbReference type="NCBI Taxonomy" id="2917711"/>
    <lineage>
        <taxon>Archaea</taxon>
        <taxon>Methanobacteriati</taxon>
        <taxon>Methanobacteriota</taxon>
        <taxon>Stenosarchaea group</taxon>
        <taxon>Halobacteria</taxon>
        <taxon>Halobacteriales</taxon>
        <taxon>Natronoarchaeaceae</taxon>
        <taxon>Natranaeroarchaeum</taxon>
    </lineage>
</organism>
<keyword evidence="2" id="KW-0813">Transport</keyword>
<sequence length="225" mass="24058">MYLIIVGAGKIGSNLIEMATGDGNDVVVVEQDEEVANEISSTYDCLVLNADATDNTILEDAGIDRADAIISTTNIDAVNTMVMLLAREYDVPSLISVVHDPAHIPIFEKIGVNIVENPQQLIADHLYHSVRYPGIKDFMTLSENSEFIEIEPADGSVITQHPLSEARAEGLLPEDVLVAAIKRGEDVLTPKGDTVLSSGDLVTVLVNDTSVDEVLSTFGHGSNGS</sequence>
<keyword evidence="4" id="KW-0630">Potassium</keyword>
<evidence type="ECO:0000259" key="7">
    <source>
        <dbReference type="PROSITE" id="PS51201"/>
    </source>
</evidence>
<comment type="caution">
    <text evidence="9">The sequence shown here is derived from an EMBL/GenBank/DDBJ whole genome shotgun (WGS) entry which is preliminary data.</text>
</comment>
<dbReference type="PANTHER" id="PTHR43833">
    <property type="entry name" value="POTASSIUM CHANNEL PROTEIN 2-RELATED-RELATED"/>
    <property type="match status" value="1"/>
</dbReference>
<dbReference type="Proteomes" id="UP001202674">
    <property type="component" value="Unassembled WGS sequence"/>
</dbReference>
<keyword evidence="10" id="KW-1185">Reference proteome</keyword>
<keyword evidence="3" id="KW-0633">Potassium transport</keyword>
<evidence type="ECO:0000259" key="8">
    <source>
        <dbReference type="PROSITE" id="PS51202"/>
    </source>
</evidence>
<dbReference type="Pfam" id="PF02254">
    <property type="entry name" value="TrkA_N"/>
    <property type="match status" value="1"/>
</dbReference>
<dbReference type="InterPro" id="IPR003148">
    <property type="entry name" value="RCK_N"/>
</dbReference>
<dbReference type="Gene3D" id="3.30.70.1450">
    <property type="entry name" value="Regulator of K+ conductance, C-terminal domain"/>
    <property type="match status" value="1"/>
</dbReference>
<dbReference type="Gene3D" id="3.40.50.720">
    <property type="entry name" value="NAD(P)-binding Rossmann-like Domain"/>
    <property type="match status" value="1"/>
</dbReference>
<dbReference type="PANTHER" id="PTHR43833:SF5">
    <property type="entry name" value="TRK SYSTEM POTASSIUM UPTAKE PROTEIN TRKA"/>
    <property type="match status" value="1"/>
</dbReference>
<evidence type="ECO:0000256" key="2">
    <source>
        <dbReference type="ARBA" id="ARBA00022448"/>
    </source>
</evidence>
<keyword evidence="5" id="KW-0520">NAD</keyword>
<protein>
    <submittedName>
        <fullName evidence="9">TrkA family potassium uptake protein</fullName>
    </submittedName>
</protein>
<dbReference type="RefSeq" id="WP_250598653.1">
    <property type="nucleotide sequence ID" value="NZ_JAKRVY010000015.1"/>
</dbReference>
<evidence type="ECO:0000256" key="4">
    <source>
        <dbReference type="ARBA" id="ARBA00022958"/>
    </source>
</evidence>
<evidence type="ECO:0000313" key="9">
    <source>
        <dbReference type="EMBL" id="MCL9815204.1"/>
    </source>
</evidence>
<dbReference type="InterPro" id="IPR006037">
    <property type="entry name" value="RCK_C"/>
</dbReference>
<evidence type="ECO:0000256" key="3">
    <source>
        <dbReference type="ARBA" id="ARBA00022538"/>
    </source>
</evidence>
<name>A0AAE3K8P9_9EURY</name>
<dbReference type="InterPro" id="IPR036291">
    <property type="entry name" value="NAD(P)-bd_dom_sf"/>
</dbReference>
<keyword evidence="6" id="KW-0406">Ion transport</keyword>
<evidence type="ECO:0000313" key="10">
    <source>
        <dbReference type="Proteomes" id="UP001202674"/>
    </source>
</evidence>
<dbReference type="InterPro" id="IPR036721">
    <property type="entry name" value="RCK_C_sf"/>
</dbReference>
<dbReference type="SUPFAM" id="SSF116726">
    <property type="entry name" value="TrkA C-terminal domain-like"/>
    <property type="match status" value="1"/>
</dbReference>
<proteinExistence type="predicted"/>
<dbReference type="PROSITE" id="PS51201">
    <property type="entry name" value="RCK_N"/>
    <property type="match status" value="1"/>
</dbReference>
<dbReference type="GO" id="GO:0005886">
    <property type="term" value="C:plasma membrane"/>
    <property type="evidence" value="ECO:0007669"/>
    <property type="project" value="InterPro"/>
</dbReference>
<evidence type="ECO:0000256" key="5">
    <source>
        <dbReference type="ARBA" id="ARBA00023027"/>
    </source>
</evidence>
<dbReference type="GO" id="GO:0015079">
    <property type="term" value="F:potassium ion transmembrane transporter activity"/>
    <property type="evidence" value="ECO:0007669"/>
    <property type="project" value="InterPro"/>
</dbReference>
<dbReference type="InterPro" id="IPR050721">
    <property type="entry name" value="Trk_Ktr_HKT_K-transport"/>
</dbReference>
<accession>A0AAE3K8P9</accession>
<dbReference type="PRINTS" id="PR00335">
    <property type="entry name" value="KUPTAKETRKA"/>
</dbReference>
<dbReference type="PROSITE" id="PS51202">
    <property type="entry name" value="RCK_C"/>
    <property type="match status" value="1"/>
</dbReference>
<feature type="domain" description="RCK C-terminal" evidence="8">
    <location>
        <begin position="133"/>
        <end position="220"/>
    </location>
</feature>
<dbReference type="Pfam" id="PF02080">
    <property type="entry name" value="TrkA_C"/>
    <property type="match status" value="1"/>
</dbReference>
<dbReference type="InterPro" id="IPR006036">
    <property type="entry name" value="K_uptake_TrkA"/>
</dbReference>
<gene>
    <name evidence="9" type="ORF">AArcSt11_16235</name>
</gene>
<feature type="domain" description="RCK N-terminal" evidence="7">
    <location>
        <begin position="1"/>
        <end position="116"/>
    </location>
</feature>
<evidence type="ECO:0000256" key="1">
    <source>
        <dbReference type="ARBA" id="ARBA00003660"/>
    </source>
</evidence>
<comment type="function">
    <text evidence="1">Part of a potassium transport system.</text>
</comment>
<dbReference type="AlphaFoldDB" id="A0AAE3K8P9"/>
<reference evidence="9 10" key="1">
    <citation type="journal article" date="2022" name="Syst. Appl. Microbiol.">
        <title>Natronocalculus amylovorans gen. nov., sp. nov., and Natranaeroarchaeum aerophilus sp. nov., dominant culturable amylolytic natronoarchaea from hypersaline soda lakes in southwestern Siberia.</title>
        <authorList>
            <person name="Sorokin D.Y."/>
            <person name="Elcheninov A.G."/>
            <person name="Khizhniak T.V."/>
            <person name="Koenen M."/>
            <person name="Bale N.J."/>
            <person name="Damste J.S.S."/>
            <person name="Kublanov I.V."/>
        </authorList>
    </citation>
    <scope>NUCLEOTIDE SEQUENCE [LARGE SCALE GENOMIC DNA]</scope>
    <source>
        <strain evidence="9 10">AArc-St1-1</strain>
    </source>
</reference>
<evidence type="ECO:0000256" key="6">
    <source>
        <dbReference type="ARBA" id="ARBA00023065"/>
    </source>
</evidence>